<accession>A0A381MZL5</accession>
<protein>
    <recommendedName>
        <fullName evidence="2">OmpR/PhoB-type domain-containing protein</fullName>
    </recommendedName>
</protein>
<dbReference type="GO" id="GO:0000160">
    <property type="term" value="P:phosphorelay signal transduction system"/>
    <property type="evidence" value="ECO:0007669"/>
    <property type="project" value="InterPro"/>
</dbReference>
<organism evidence="3">
    <name type="scientific">marine metagenome</name>
    <dbReference type="NCBI Taxonomy" id="408172"/>
    <lineage>
        <taxon>unclassified sequences</taxon>
        <taxon>metagenomes</taxon>
        <taxon>ecological metagenomes</taxon>
    </lineage>
</organism>
<dbReference type="Pfam" id="PF00486">
    <property type="entry name" value="Trans_reg_C"/>
    <property type="match status" value="1"/>
</dbReference>
<dbReference type="CDD" id="cd00383">
    <property type="entry name" value="trans_reg_C"/>
    <property type="match status" value="1"/>
</dbReference>
<gene>
    <name evidence="3" type="ORF">METZ01_LOCUS636</name>
</gene>
<dbReference type="GO" id="GO:0006355">
    <property type="term" value="P:regulation of DNA-templated transcription"/>
    <property type="evidence" value="ECO:0007669"/>
    <property type="project" value="InterPro"/>
</dbReference>
<dbReference type="InterPro" id="IPR016032">
    <property type="entry name" value="Sig_transdc_resp-reg_C-effctor"/>
</dbReference>
<evidence type="ECO:0000259" key="2">
    <source>
        <dbReference type="PROSITE" id="PS51755"/>
    </source>
</evidence>
<keyword evidence="1" id="KW-0238">DNA-binding</keyword>
<dbReference type="AlphaFoldDB" id="A0A381MZL5"/>
<dbReference type="GO" id="GO:0003677">
    <property type="term" value="F:DNA binding"/>
    <property type="evidence" value="ECO:0007669"/>
    <property type="project" value="UniProtKB-KW"/>
</dbReference>
<feature type="domain" description="OmpR/PhoB-type" evidence="2">
    <location>
        <begin position="111"/>
        <end position="210"/>
    </location>
</feature>
<dbReference type="SMART" id="SM00862">
    <property type="entry name" value="Trans_reg_C"/>
    <property type="match status" value="1"/>
</dbReference>
<dbReference type="SUPFAM" id="SSF46894">
    <property type="entry name" value="C-terminal effector domain of the bipartite response regulators"/>
    <property type="match status" value="1"/>
</dbReference>
<dbReference type="EMBL" id="UINC01000034">
    <property type="protein sequence ID" value="SUZ47782.1"/>
    <property type="molecule type" value="Genomic_DNA"/>
</dbReference>
<name>A0A381MZL5_9ZZZZ</name>
<proteinExistence type="predicted"/>
<sequence length="210" mass="24803">MLKEQFDLQGMFSLKLFNEKSINLASKKNEKILAFMITEDLLQTLKAKKNTESFWQRNKKNTILISQNQTEHDVVNDIRFQPLYSITLPIEFRALTKLLSDLVQQKEEPRFSNVDFGNIFLDVVGRKIHKHEKSAKLTEKESKILWYLLSNPNLKIDQKLLLKEIWGYTEEIETRTLTTHIYRIRQKLLEIGENGFEIRNIENSYILKTG</sequence>
<dbReference type="InterPro" id="IPR036388">
    <property type="entry name" value="WH-like_DNA-bd_sf"/>
</dbReference>
<dbReference type="PROSITE" id="PS51755">
    <property type="entry name" value="OMPR_PHOB"/>
    <property type="match status" value="1"/>
</dbReference>
<reference evidence="3" key="1">
    <citation type="submission" date="2018-05" db="EMBL/GenBank/DDBJ databases">
        <authorList>
            <person name="Lanie J.A."/>
            <person name="Ng W.-L."/>
            <person name="Kazmierczak K.M."/>
            <person name="Andrzejewski T.M."/>
            <person name="Davidsen T.M."/>
            <person name="Wayne K.J."/>
            <person name="Tettelin H."/>
            <person name="Glass J.I."/>
            <person name="Rusch D."/>
            <person name="Podicherti R."/>
            <person name="Tsui H.-C.T."/>
            <person name="Winkler M.E."/>
        </authorList>
    </citation>
    <scope>NUCLEOTIDE SEQUENCE</scope>
</reference>
<dbReference type="Gene3D" id="1.10.10.10">
    <property type="entry name" value="Winged helix-like DNA-binding domain superfamily/Winged helix DNA-binding domain"/>
    <property type="match status" value="1"/>
</dbReference>
<dbReference type="InterPro" id="IPR001867">
    <property type="entry name" value="OmpR/PhoB-type_DNA-bd"/>
</dbReference>
<evidence type="ECO:0000256" key="1">
    <source>
        <dbReference type="ARBA" id="ARBA00023125"/>
    </source>
</evidence>
<evidence type="ECO:0000313" key="3">
    <source>
        <dbReference type="EMBL" id="SUZ47782.1"/>
    </source>
</evidence>